<dbReference type="EMBL" id="BTFZ01000012">
    <property type="protein sequence ID" value="GMM37571.1"/>
    <property type="molecule type" value="Genomic_DNA"/>
</dbReference>
<comment type="caution">
    <text evidence="5">The sequence shown here is derived from an EMBL/GenBank/DDBJ whole genome shotgun (WGS) entry which is preliminary data.</text>
</comment>
<dbReference type="GO" id="GO:0005484">
    <property type="term" value="F:SNAP receptor activity"/>
    <property type="evidence" value="ECO:0007669"/>
    <property type="project" value="TreeGrafter"/>
</dbReference>
<dbReference type="SUPFAM" id="SSF58038">
    <property type="entry name" value="SNARE fusion complex"/>
    <property type="match status" value="2"/>
</dbReference>
<dbReference type="GO" id="GO:0006887">
    <property type="term" value="P:exocytosis"/>
    <property type="evidence" value="ECO:0007669"/>
    <property type="project" value="TreeGrafter"/>
</dbReference>
<sequence>MGLLSKIKSKKEDYVNRNNKEEPAENNPYMNTSMPTKENKFSAFGDYATQKRENMGTYGPRTEAPDTSRKAPQFEETWQEYKAKKEQEKTSYGGYNNYDNGYGKNDYNNNSNGYNNNGYGGYSEDNLNAPGNNYNPDDLNASHHNYDPDDLNADPEEVRQYDQPQAQQQVQRELTEEEKAQQEEEEELEDIKGELSFTRDKTLQSTQRIMDLADEAEMSGQNTLGMLGNQAKRMFDTENNLRLAHTQTRIATERAKELRTAGNVFRAPGNPFNKKSRLRAREEREMSNLIADRQADDRALKDYQGTERRVKENLGYYPGQQNVTAQQQRTRDAALRAHQQYLFEDEDEEEREKELQIGANMNNILSKTKNLKKIAMAQSDELERQNDKFREMEERLNNVTLGVDQNTARLKRISGK</sequence>
<evidence type="ECO:0000313" key="5">
    <source>
        <dbReference type="EMBL" id="GMM37571.1"/>
    </source>
</evidence>
<dbReference type="GO" id="GO:0006906">
    <property type="term" value="P:vesicle fusion"/>
    <property type="evidence" value="ECO:0007669"/>
    <property type="project" value="TreeGrafter"/>
</dbReference>
<dbReference type="Gene3D" id="1.20.5.110">
    <property type="match status" value="2"/>
</dbReference>
<feature type="compositionally biased region" description="Basic and acidic residues" evidence="3">
    <location>
        <begin position="173"/>
        <end position="182"/>
    </location>
</feature>
<feature type="compositionally biased region" description="Basic and acidic residues" evidence="3">
    <location>
        <begin position="10"/>
        <end position="23"/>
    </location>
</feature>
<keyword evidence="2" id="KW-0175">Coiled coil</keyword>
<feature type="region of interest" description="Disordered" evidence="3">
    <location>
        <begin position="1"/>
        <end position="189"/>
    </location>
</feature>
<dbReference type="InterPro" id="IPR000727">
    <property type="entry name" value="T_SNARE_dom"/>
</dbReference>
<evidence type="ECO:0000256" key="3">
    <source>
        <dbReference type="SAM" id="MobiDB-lite"/>
    </source>
</evidence>
<dbReference type="GO" id="GO:0031201">
    <property type="term" value="C:SNARE complex"/>
    <property type="evidence" value="ECO:0007669"/>
    <property type="project" value="TreeGrafter"/>
</dbReference>
<dbReference type="AlphaFoldDB" id="A0AAV5QS70"/>
<dbReference type="PANTHER" id="PTHR19305">
    <property type="entry name" value="SYNAPTOSOMAL ASSOCIATED PROTEIN"/>
    <property type="match status" value="1"/>
</dbReference>
<evidence type="ECO:0000259" key="4">
    <source>
        <dbReference type="PROSITE" id="PS50192"/>
    </source>
</evidence>
<evidence type="ECO:0000313" key="6">
    <source>
        <dbReference type="Proteomes" id="UP001360560"/>
    </source>
</evidence>
<proteinExistence type="inferred from homology"/>
<dbReference type="GeneID" id="90075546"/>
<feature type="compositionally biased region" description="Low complexity" evidence="3">
    <location>
        <begin position="91"/>
        <end position="126"/>
    </location>
</feature>
<dbReference type="PROSITE" id="PS50192">
    <property type="entry name" value="T_SNARE"/>
    <property type="match status" value="1"/>
</dbReference>
<dbReference type="GO" id="GO:0019905">
    <property type="term" value="F:syntaxin binding"/>
    <property type="evidence" value="ECO:0007669"/>
    <property type="project" value="TreeGrafter"/>
</dbReference>
<dbReference type="PANTHER" id="PTHR19305:SF9">
    <property type="entry name" value="SYNAPTOSOMAL-ASSOCIATED PROTEIN 29"/>
    <property type="match status" value="1"/>
</dbReference>
<accession>A0AAV5QS70</accession>
<feature type="compositionally biased region" description="Basic and acidic residues" evidence="3">
    <location>
        <begin position="63"/>
        <end position="89"/>
    </location>
</feature>
<comment type="similarity">
    <text evidence="1">Belongs to the SNAP-25 family.</text>
</comment>
<feature type="domain" description="T-SNARE coiled-coil homology" evidence="4">
    <location>
        <begin position="351"/>
        <end position="413"/>
    </location>
</feature>
<name>A0AAV5QS70_9ASCO</name>
<reference evidence="5 6" key="1">
    <citation type="journal article" date="2023" name="Elife">
        <title>Identification of key yeast species and microbe-microbe interactions impacting larval growth of Drosophila in the wild.</title>
        <authorList>
            <person name="Mure A."/>
            <person name="Sugiura Y."/>
            <person name="Maeda R."/>
            <person name="Honda K."/>
            <person name="Sakurai N."/>
            <person name="Takahashi Y."/>
            <person name="Watada M."/>
            <person name="Katoh T."/>
            <person name="Gotoh A."/>
            <person name="Gotoh Y."/>
            <person name="Taniguchi I."/>
            <person name="Nakamura K."/>
            <person name="Hayashi T."/>
            <person name="Katayama T."/>
            <person name="Uemura T."/>
            <person name="Hattori Y."/>
        </authorList>
    </citation>
    <scope>NUCLEOTIDE SEQUENCE [LARGE SCALE GENOMIC DNA]</scope>
    <source>
        <strain evidence="5 6">SC-9</strain>
    </source>
</reference>
<feature type="compositionally biased region" description="Low complexity" evidence="3">
    <location>
        <begin position="161"/>
        <end position="171"/>
    </location>
</feature>
<gene>
    <name evidence="5" type="ORF">DASC09_048960</name>
</gene>
<protein>
    <recommendedName>
        <fullName evidence="4">t-SNARE coiled-coil homology domain-containing protein</fullName>
    </recommendedName>
</protein>
<dbReference type="GO" id="GO:0005886">
    <property type="term" value="C:plasma membrane"/>
    <property type="evidence" value="ECO:0007669"/>
    <property type="project" value="TreeGrafter"/>
</dbReference>
<feature type="coiled-coil region" evidence="2">
    <location>
        <begin position="365"/>
        <end position="402"/>
    </location>
</feature>
<dbReference type="Proteomes" id="UP001360560">
    <property type="component" value="Unassembled WGS sequence"/>
</dbReference>
<keyword evidence="6" id="KW-1185">Reference proteome</keyword>
<evidence type="ECO:0000256" key="1">
    <source>
        <dbReference type="ARBA" id="ARBA00009480"/>
    </source>
</evidence>
<dbReference type="RefSeq" id="XP_064854567.1">
    <property type="nucleotide sequence ID" value="XM_064998495.1"/>
</dbReference>
<evidence type="ECO:0000256" key="2">
    <source>
        <dbReference type="SAM" id="Coils"/>
    </source>
</evidence>
<organism evidence="5 6">
    <name type="scientific">Saccharomycopsis crataegensis</name>
    <dbReference type="NCBI Taxonomy" id="43959"/>
    <lineage>
        <taxon>Eukaryota</taxon>
        <taxon>Fungi</taxon>
        <taxon>Dikarya</taxon>
        <taxon>Ascomycota</taxon>
        <taxon>Saccharomycotina</taxon>
        <taxon>Saccharomycetes</taxon>
        <taxon>Saccharomycopsidaceae</taxon>
        <taxon>Saccharomycopsis</taxon>
    </lineage>
</organism>